<evidence type="ECO:0000256" key="4">
    <source>
        <dbReference type="ARBA" id="ARBA00022989"/>
    </source>
</evidence>
<name>A0A1X6ZDD1_9RHOB</name>
<dbReference type="GO" id="GO:0005886">
    <property type="term" value="C:plasma membrane"/>
    <property type="evidence" value="ECO:0007669"/>
    <property type="project" value="UniProtKB-SubCell"/>
</dbReference>
<evidence type="ECO:0000256" key="5">
    <source>
        <dbReference type="ARBA" id="ARBA00023136"/>
    </source>
</evidence>
<keyword evidence="2" id="KW-1003">Cell membrane</keyword>
<dbReference type="InterPro" id="IPR018076">
    <property type="entry name" value="T2SS_GspF_dom"/>
</dbReference>
<proteinExistence type="predicted"/>
<evidence type="ECO:0000256" key="1">
    <source>
        <dbReference type="ARBA" id="ARBA00004651"/>
    </source>
</evidence>
<evidence type="ECO:0000256" key="2">
    <source>
        <dbReference type="ARBA" id="ARBA00022475"/>
    </source>
</evidence>
<feature type="transmembrane region" description="Helical" evidence="6">
    <location>
        <begin position="301"/>
        <end position="324"/>
    </location>
</feature>
<evidence type="ECO:0000313" key="8">
    <source>
        <dbReference type="EMBL" id="SLN46454.1"/>
    </source>
</evidence>
<dbReference type="AlphaFoldDB" id="A0A1X6ZDD1"/>
<sequence length="327" mass="34764">MTEILSLSATADVLSNGLPLMAAAVAAMLLLLGGLGLVSQRDRAAARIRALGADAPNHGAAGLSRTPSADPRGLARALIPEDRAQRDAVQRQLAALGLTQPDAVQNFYLLRLCLAVAPILLVGAAIVGAGADLLPGSASDAVRDMPGIFLAQIAAIGAACGFWGPGAWLKGRHRARIVRLRRALPNVLDLMQVSVQAGLGFDAALTRVGTELTEAAPDMARELFVLQKEISAGRDRETALFDMADRMGFEEAMSFALVITQSMQYGTSLTQALRAYAVEMRQARELEAQEKANRLPVQISAVMSFLMLPALFLITLTPIIIRYIGIE</sequence>
<evidence type="ECO:0000259" key="7">
    <source>
        <dbReference type="Pfam" id="PF00482"/>
    </source>
</evidence>
<protein>
    <submittedName>
        <fullName evidence="8">Bacterial type II secretion system protein F domain protein</fullName>
    </submittedName>
</protein>
<evidence type="ECO:0000256" key="3">
    <source>
        <dbReference type="ARBA" id="ARBA00022692"/>
    </source>
</evidence>
<reference evidence="8 9" key="1">
    <citation type="submission" date="2017-03" db="EMBL/GenBank/DDBJ databases">
        <authorList>
            <person name="Afonso C.L."/>
            <person name="Miller P.J."/>
            <person name="Scott M.A."/>
            <person name="Spackman E."/>
            <person name="Goraichik I."/>
            <person name="Dimitrov K.M."/>
            <person name="Suarez D.L."/>
            <person name="Swayne D.E."/>
        </authorList>
    </citation>
    <scope>NUCLEOTIDE SEQUENCE [LARGE SCALE GENOMIC DNA]</scope>
    <source>
        <strain evidence="8 9">CECT 8625</strain>
    </source>
</reference>
<organism evidence="8 9">
    <name type="scientific">Roseivivax jejudonensis</name>
    <dbReference type="NCBI Taxonomy" id="1529041"/>
    <lineage>
        <taxon>Bacteria</taxon>
        <taxon>Pseudomonadati</taxon>
        <taxon>Pseudomonadota</taxon>
        <taxon>Alphaproteobacteria</taxon>
        <taxon>Rhodobacterales</taxon>
        <taxon>Roseobacteraceae</taxon>
        <taxon>Roseivivax</taxon>
    </lineage>
</organism>
<dbReference type="Pfam" id="PF00482">
    <property type="entry name" value="T2SSF"/>
    <property type="match status" value="1"/>
</dbReference>
<feature type="transmembrane region" description="Helical" evidence="6">
    <location>
        <begin position="149"/>
        <end position="169"/>
    </location>
</feature>
<dbReference type="PANTHER" id="PTHR35007">
    <property type="entry name" value="INTEGRAL MEMBRANE PROTEIN-RELATED"/>
    <property type="match status" value="1"/>
</dbReference>
<feature type="transmembrane region" description="Helical" evidence="6">
    <location>
        <begin position="20"/>
        <end position="39"/>
    </location>
</feature>
<dbReference type="Proteomes" id="UP000193570">
    <property type="component" value="Unassembled WGS sequence"/>
</dbReference>
<evidence type="ECO:0000313" key="9">
    <source>
        <dbReference type="Proteomes" id="UP000193570"/>
    </source>
</evidence>
<dbReference type="PANTHER" id="PTHR35007:SF2">
    <property type="entry name" value="PILUS ASSEMBLE PROTEIN"/>
    <property type="match status" value="1"/>
</dbReference>
<keyword evidence="9" id="KW-1185">Reference proteome</keyword>
<keyword evidence="3 6" id="KW-0812">Transmembrane</keyword>
<keyword evidence="4 6" id="KW-1133">Transmembrane helix</keyword>
<evidence type="ECO:0000256" key="6">
    <source>
        <dbReference type="SAM" id="Phobius"/>
    </source>
</evidence>
<dbReference type="OrthoDB" id="9810662at2"/>
<gene>
    <name evidence="8" type="ORF">ROJ8625_02248</name>
</gene>
<feature type="transmembrane region" description="Helical" evidence="6">
    <location>
        <begin position="108"/>
        <end position="129"/>
    </location>
</feature>
<dbReference type="EMBL" id="FWFK01000004">
    <property type="protein sequence ID" value="SLN46454.1"/>
    <property type="molecule type" value="Genomic_DNA"/>
</dbReference>
<feature type="domain" description="Type II secretion system protein GspF" evidence="7">
    <location>
        <begin position="188"/>
        <end position="316"/>
    </location>
</feature>
<accession>A0A1X6ZDD1</accession>
<keyword evidence="5 6" id="KW-0472">Membrane</keyword>
<dbReference type="RefSeq" id="WP_085791965.1">
    <property type="nucleotide sequence ID" value="NZ_FWFK01000004.1"/>
</dbReference>
<comment type="subcellular location">
    <subcellularLocation>
        <location evidence="1">Cell membrane</location>
        <topology evidence="1">Multi-pass membrane protein</topology>
    </subcellularLocation>
</comment>